<evidence type="ECO:0000259" key="10">
    <source>
        <dbReference type="Pfam" id="PF01769"/>
    </source>
</evidence>
<comment type="subcellular location">
    <subcellularLocation>
        <location evidence="1">Membrane</location>
        <topology evidence="1">Multi-pass membrane protein</topology>
    </subcellularLocation>
</comment>
<keyword evidence="3" id="KW-0813">Transport</keyword>
<dbReference type="PANTHER" id="PTHR16228:SF7">
    <property type="entry name" value="SLC41A_MGTE INTEGRAL MEMBRANE DOMAIN-CONTAINING PROTEIN"/>
    <property type="match status" value="1"/>
</dbReference>
<proteinExistence type="inferred from homology"/>
<dbReference type="Gene3D" id="1.10.357.20">
    <property type="entry name" value="SLC41 divalent cation transporters, integral membrane domain"/>
    <property type="match status" value="2"/>
</dbReference>
<evidence type="ECO:0000256" key="6">
    <source>
        <dbReference type="ARBA" id="ARBA00022989"/>
    </source>
</evidence>
<dbReference type="AlphaFoldDB" id="A0A8H7QEQ5"/>
<dbReference type="InterPro" id="IPR045349">
    <property type="entry name" value="SLC41A1-3"/>
</dbReference>
<evidence type="ECO:0000256" key="9">
    <source>
        <dbReference type="SAM" id="Phobius"/>
    </source>
</evidence>
<name>A0A8H7QEQ5_9FUNG</name>
<feature type="transmembrane region" description="Helical" evidence="9">
    <location>
        <begin position="221"/>
        <end position="246"/>
    </location>
</feature>
<feature type="transmembrane region" description="Helical" evidence="9">
    <location>
        <begin position="378"/>
        <end position="398"/>
    </location>
</feature>
<feature type="transmembrane region" description="Helical" evidence="9">
    <location>
        <begin position="419"/>
        <end position="442"/>
    </location>
</feature>
<reference evidence="11" key="1">
    <citation type="submission" date="2020-12" db="EMBL/GenBank/DDBJ databases">
        <title>Metabolic potential, ecology and presence of endohyphal bacteria is reflected in genomic diversity of Mucoromycotina.</title>
        <authorList>
            <person name="Muszewska A."/>
            <person name="Okrasinska A."/>
            <person name="Steczkiewicz K."/>
            <person name="Drgas O."/>
            <person name="Orlowska M."/>
            <person name="Perlinska-Lenart U."/>
            <person name="Aleksandrzak-Piekarczyk T."/>
            <person name="Szatraj K."/>
            <person name="Zielenkiewicz U."/>
            <person name="Pilsyk S."/>
            <person name="Malc E."/>
            <person name="Mieczkowski P."/>
            <person name="Kruszewska J.S."/>
            <person name="Biernat P."/>
            <person name="Pawlowska J."/>
        </authorList>
    </citation>
    <scope>NUCLEOTIDE SEQUENCE</scope>
    <source>
        <strain evidence="11">WA0000017839</strain>
    </source>
</reference>
<feature type="transmembrane region" description="Helical" evidence="9">
    <location>
        <begin position="279"/>
        <end position="300"/>
    </location>
</feature>
<dbReference type="PANTHER" id="PTHR16228">
    <property type="entry name" value="DIVALENT CATION TRANSPORTER SOLUTE CARRIER FAMILY 41"/>
    <property type="match status" value="1"/>
</dbReference>
<evidence type="ECO:0000313" key="11">
    <source>
        <dbReference type="EMBL" id="KAG2191297.1"/>
    </source>
</evidence>
<evidence type="ECO:0000256" key="8">
    <source>
        <dbReference type="ARBA" id="ARBA00023136"/>
    </source>
</evidence>
<keyword evidence="4 9" id="KW-0812">Transmembrane</keyword>
<evidence type="ECO:0000256" key="3">
    <source>
        <dbReference type="ARBA" id="ARBA00022448"/>
    </source>
</evidence>
<dbReference type="GO" id="GO:0005886">
    <property type="term" value="C:plasma membrane"/>
    <property type="evidence" value="ECO:0007669"/>
    <property type="project" value="TreeGrafter"/>
</dbReference>
<feature type="transmembrane region" description="Helical" evidence="9">
    <location>
        <begin position="352"/>
        <end position="372"/>
    </location>
</feature>
<gene>
    <name evidence="11" type="ORF">INT47_007009</name>
</gene>
<feature type="domain" description="SLC41A/MgtE integral membrane" evidence="10">
    <location>
        <begin position="316"/>
        <end position="437"/>
    </location>
</feature>
<dbReference type="OrthoDB" id="666972at2759"/>
<feature type="transmembrane region" description="Helical" evidence="9">
    <location>
        <begin position="67"/>
        <end position="85"/>
    </location>
</feature>
<keyword evidence="6 9" id="KW-1133">Transmembrane helix</keyword>
<feature type="domain" description="SLC41A/MgtE integral membrane" evidence="10">
    <location>
        <begin position="104"/>
        <end position="240"/>
    </location>
</feature>
<dbReference type="GO" id="GO:0008324">
    <property type="term" value="F:monoatomic cation transmembrane transporter activity"/>
    <property type="evidence" value="ECO:0007669"/>
    <property type="project" value="InterPro"/>
</dbReference>
<feature type="transmembrane region" description="Helical" evidence="9">
    <location>
        <begin position="182"/>
        <end position="209"/>
    </location>
</feature>
<dbReference type="Pfam" id="PF01769">
    <property type="entry name" value="MgtE"/>
    <property type="match status" value="2"/>
</dbReference>
<comment type="similarity">
    <text evidence="2">Belongs to the SLC41A transporter family.</text>
</comment>
<organism evidence="11 12">
    <name type="scientific">Mucor saturninus</name>
    <dbReference type="NCBI Taxonomy" id="64648"/>
    <lineage>
        <taxon>Eukaryota</taxon>
        <taxon>Fungi</taxon>
        <taxon>Fungi incertae sedis</taxon>
        <taxon>Mucoromycota</taxon>
        <taxon>Mucoromycotina</taxon>
        <taxon>Mucoromycetes</taxon>
        <taxon>Mucorales</taxon>
        <taxon>Mucorineae</taxon>
        <taxon>Mucoraceae</taxon>
        <taxon>Mucor</taxon>
    </lineage>
</organism>
<keyword evidence="5" id="KW-0460">Magnesium</keyword>
<evidence type="ECO:0000256" key="1">
    <source>
        <dbReference type="ARBA" id="ARBA00004141"/>
    </source>
</evidence>
<dbReference type="InterPro" id="IPR006667">
    <property type="entry name" value="SLC41_membr_dom"/>
</dbReference>
<feature type="transmembrane region" description="Helical" evidence="9">
    <location>
        <begin position="252"/>
        <end position="272"/>
    </location>
</feature>
<dbReference type="FunFam" id="1.10.357.20:FF:000001">
    <property type="entry name" value="Solute carrier family 41 member 2"/>
    <property type="match status" value="1"/>
</dbReference>
<evidence type="ECO:0000256" key="4">
    <source>
        <dbReference type="ARBA" id="ARBA00022692"/>
    </source>
</evidence>
<dbReference type="InterPro" id="IPR036739">
    <property type="entry name" value="SLC41_membr_dom_sf"/>
</dbReference>
<sequence length="457" mass="50325">MPPNNYNLVQTESIELLVPGEHHLEDQHKRSRHGRSNSTTSFIHFRAPQQKEEDPTVTNVSKLASQALPSLLICVIGLIVAGWMMDIYQHWEVFEQVSELFILVPVLLNLKGNLEMNLAARFSTSANMGDLDHPETRNALVWGNLALIQVQALIAGSIAGIFSVILGAILHPEEVITISESVLVIASSMVSATVSSFVLGLFMCVLIILSRILKIDPDNIACPMASSLGDVVTLGILAGCANLLLVNIETQLSTFLLLIMFGSIPFFGISVWRNPHVRSLLFSGWTPIIVAMLISSGAGLVLERYVEQFKGLAMLTPILCGLAGNLGSIYASRISTCLHKGMQEQFKKVENALLLMNVPVQLLFLVIVWFLEIGHLDFTFAFALSYFLVAMICTFLALKMGKSMTLAFWKYKYDPDNYVLPYLTAIIDVICTSLLVVAFAWLSANGYASLEAEKQDN</sequence>
<evidence type="ECO:0000256" key="2">
    <source>
        <dbReference type="ARBA" id="ARBA00009749"/>
    </source>
</evidence>
<evidence type="ECO:0000313" key="12">
    <source>
        <dbReference type="Proteomes" id="UP000603453"/>
    </source>
</evidence>
<keyword evidence="12" id="KW-1185">Reference proteome</keyword>
<dbReference type="EMBL" id="JAEPRD010000440">
    <property type="protein sequence ID" value="KAG2191297.1"/>
    <property type="molecule type" value="Genomic_DNA"/>
</dbReference>
<keyword evidence="7" id="KW-0406">Ion transport</keyword>
<feature type="transmembrane region" description="Helical" evidence="9">
    <location>
        <begin position="312"/>
        <end position="331"/>
    </location>
</feature>
<comment type="caution">
    <text evidence="11">The sequence shown here is derived from an EMBL/GenBank/DDBJ whole genome shotgun (WGS) entry which is preliminary data.</text>
</comment>
<keyword evidence="8 9" id="KW-0472">Membrane</keyword>
<feature type="transmembrane region" description="Helical" evidence="9">
    <location>
        <begin position="145"/>
        <end position="170"/>
    </location>
</feature>
<evidence type="ECO:0000256" key="7">
    <source>
        <dbReference type="ARBA" id="ARBA00023065"/>
    </source>
</evidence>
<dbReference type="SUPFAM" id="SSF161093">
    <property type="entry name" value="MgtE membrane domain-like"/>
    <property type="match status" value="2"/>
</dbReference>
<accession>A0A8H7QEQ5</accession>
<dbReference type="Proteomes" id="UP000603453">
    <property type="component" value="Unassembled WGS sequence"/>
</dbReference>
<evidence type="ECO:0000256" key="5">
    <source>
        <dbReference type="ARBA" id="ARBA00022842"/>
    </source>
</evidence>
<protein>
    <recommendedName>
        <fullName evidence="10">SLC41A/MgtE integral membrane domain-containing protein</fullName>
    </recommendedName>
</protein>